<evidence type="ECO:0000313" key="11">
    <source>
        <dbReference type="EMBL" id="KKL23317.1"/>
    </source>
</evidence>
<dbReference type="Pfam" id="PF02230">
    <property type="entry name" value="Abhydrolase_2"/>
    <property type="match status" value="1"/>
</dbReference>
<organism evidence="11">
    <name type="scientific">marine sediment metagenome</name>
    <dbReference type="NCBI Taxonomy" id="412755"/>
    <lineage>
        <taxon>unclassified sequences</taxon>
        <taxon>metagenomes</taxon>
        <taxon>ecological metagenomes</taxon>
    </lineage>
</organism>
<dbReference type="PANTHER" id="PTHR38050:SF1">
    <property type="entry name" value="FERULOYL ESTERASE C"/>
    <property type="match status" value="1"/>
</dbReference>
<name>A0A0F9CAC2_9ZZZZ</name>
<evidence type="ECO:0000256" key="7">
    <source>
        <dbReference type="ARBA" id="ARBA00023277"/>
    </source>
</evidence>
<evidence type="ECO:0000256" key="5">
    <source>
        <dbReference type="ARBA" id="ARBA00022729"/>
    </source>
</evidence>
<dbReference type="InterPro" id="IPR043595">
    <property type="entry name" value="FaeB/C/D"/>
</dbReference>
<evidence type="ECO:0000256" key="8">
    <source>
        <dbReference type="ARBA" id="ARBA00023326"/>
    </source>
</evidence>
<dbReference type="PANTHER" id="PTHR38050">
    <property type="match status" value="1"/>
</dbReference>
<evidence type="ECO:0000256" key="4">
    <source>
        <dbReference type="ARBA" id="ARBA00022651"/>
    </source>
</evidence>
<protein>
    <recommendedName>
        <fullName evidence="10">Phospholipase/carboxylesterase/thioesterase domain-containing protein</fullName>
    </recommendedName>
</protein>
<evidence type="ECO:0000256" key="2">
    <source>
        <dbReference type="ARBA" id="ARBA00010278"/>
    </source>
</evidence>
<keyword evidence="4" id="KW-0858">Xylan degradation</keyword>
<keyword evidence="5" id="KW-0732">Signal</keyword>
<dbReference type="InterPro" id="IPR003140">
    <property type="entry name" value="PLipase/COase/thioEstase"/>
</dbReference>
<dbReference type="InterPro" id="IPR029058">
    <property type="entry name" value="AB_hydrolase_fold"/>
</dbReference>
<evidence type="ECO:0000256" key="9">
    <source>
        <dbReference type="ARBA" id="ARBA00025250"/>
    </source>
</evidence>
<evidence type="ECO:0000256" key="1">
    <source>
        <dbReference type="ARBA" id="ARBA00004613"/>
    </source>
</evidence>
<evidence type="ECO:0000256" key="3">
    <source>
        <dbReference type="ARBA" id="ARBA00022525"/>
    </source>
</evidence>
<feature type="domain" description="Phospholipase/carboxylesterase/thioesterase" evidence="10">
    <location>
        <begin position="10"/>
        <end position="110"/>
    </location>
</feature>
<dbReference type="EMBL" id="LAZR01037019">
    <property type="protein sequence ID" value="KKL23317.1"/>
    <property type="molecule type" value="Genomic_DNA"/>
</dbReference>
<keyword evidence="6" id="KW-0378">Hydrolase</keyword>
<proteinExistence type="inferred from homology"/>
<evidence type="ECO:0000259" key="10">
    <source>
        <dbReference type="Pfam" id="PF02230"/>
    </source>
</evidence>
<dbReference type="SUPFAM" id="SSF53474">
    <property type="entry name" value="alpha/beta-Hydrolases"/>
    <property type="match status" value="1"/>
</dbReference>
<keyword evidence="7" id="KW-0119">Carbohydrate metabolism</keyword>
<comment type="similarity">
    <text evidence="2">Belongs to the faeC family.</text>
</comment>
<reference evidence="11" key="1">
    <citation type="journal article" date="2015" name="Nature">
        <title>Complex archaea that bridge the gap between prokaryotes and eukaryotes.</title>
        <authorList>
            <person name="Spang A."/>
            <person name="Saw J.H."/>
            <person name="Jorgensen S.L."/>
            <person name="Zaremba-Niedzwiedzka K."/>
            <person name="Martijn J."/>
            <person name="Lind A.E."/>
            <person name="van Eijk R."/>
            <person name="Schleper C."/>
            <person name="Guy L."/>
            <person name="Ettema T.J."/>
        </authorList>
    </citation>
    <scope>NUCLEOTIDE SEQUENCE</scope>
</reference>
<evidence type="ECO:0000256" key="6">
    <source>
        <dbReference type="ARBA" id="ARBA00022801"/>
    </source>
</evidence>
<dbReference type="Gene3D" id="3.40.50.1820">
    <property type="entry name" value="alpha/beta hydrolase"/>
    <property type="match status" value="1"/>
</dbReference>
<gene>
    <name evidence="11" type="ORF">LCGC14_2426620</name>
</gene>
<dbReference type="GO" id="GO:0030600">
    <property type="term" value="F:feruloyl esterase activity"/>
    <property type="evidence" value="ECO:0007669"/>
    <property type="project" value="InterPro"/>
</dbReference>
<keyword evidence="8" id="KW-0624">Polysaccharide degradation</keyword>
<dbReference type="AlphaFoldDB" id="A0A0F9CAC2"/>
<sequence>MFVKEKSNDFKFIKLLIRSLYESYPINKDQIFVTGISNGAMMTYAIGAELNGIIKGIAPIAGTIGGQLDSSSDINIISTPRSPLSVIIIHGLKDKNVPFNGGYGKNNQAFSFLPVGEAVKFWVQANNCSSTPKTEFLNEKTVIKEIYSGGTNGSQVVLYTIVE</sequence>
<comment type="function">
    <text evidence="9">Involved in degradation of plant cell walls. Hydrolyzes the feruloyl-arabinose ester bond in arabinoxylans, and the feruloyl-galactose ester bond in pectin. Active against paranitrophenyl-acetate, methyl ferulate and wheat arabinoxylan.</text>
</comment>
<keyword evidence="3" id="KW-0964">Secreted</keyword>
<accession>A0A0F9CAC2</accession>
<dbReference type="GO" id="GO:0005576">
    <property type="term" value="C:extracellular region"/>
    <property type="evidence" value="ECO:0007669"/>
    <property type="project" value="UniProtKB-SubCell"/>
</dbReference>
<comment type="subcellular location">
    <subcellularLocation>
        <location evidence="1">Secreted</location>
    </subcellularLocation>
</comment>
<dbReference type="GO" id="GO:0045493">
    <property type="term" value="P:xylan catabolic process"/>
    <property type="evidence" value="ECO:0007669"/>
    <property type="project" value="UniProtKB-KW"/>
</dbReference>
<comment type="caution">
    <text evidence="11">The sequence shown here is derived from an EMBL/GenBank/DDBJ whole genome shotgun (WGS) entry which is preliminary data.</text>
</comment>
<feature type="non-terminal residue" evidence="11">
    <location>
        <position position="163"/>
    </location>
</feature>